<keyword evidence="1 3" id="KW-0732">Signal</keyword>
<evidence type="ECO:0008006" key="6">
    <source>
        <dbReference type="Google" id="ProtNLM"/>
    </source>
</evidence>
<feature type="region of interest" description="Disordered" evidence="2">
    <location>
        <begin position="113"/>
        <end position="145"/>
    </location>
</feature>
<feature type="chain" id="PRO_5036784215" description="V8-like Glu-specific endopeptidase" evidence="3">
    <location>
        <begin position="30"/>
        <end position="404"/>
    </location>
</feature>
<dbReference type="PROSITE" id="PS51257">
    <property type="entry name" value="PROKAR_LIPOPROTEIN"/>
    <property type="match status" value="1"/>
</dbReference>
<feature type="compositionally biased region" description="Low complexity" evidence="2">
    <location>
        <begin position="38"/>
        <end position="53"/>
    </location>
</feature>
<proteinExistence type="predicted"/>
<dbReference type="PANTHER" id="PTHR15462:SF19">
    <property type="entry name" value="PEPTIDASE S1 DOMAIN-CONTAINING PROTEIN"/>
    <property type="match status" value="1"/>
</dbReference>
<gene>
    <name evidence="4" type="ORF">JGS22_022355</name>
</gene>
<accession>A0A949JIW5</accession>
<organism evidence="4 5">
    <name type="scientific">Streptomyces tardus</name>
    <dbReference type="NCBI Taxonomy" id="2780544"/>
    <lineage>
        <taxon>Bacteria</taxon>
        <taxon>Bacillati</taxon>
        <taxon>Actinomycetota</taxon>
        <taxon>Actinomycetes</taxon>
        <taxon>Kitasatosporales</taxon>
        <taxon>Streptomycetaceae</taxon>
        <taxon>Streptomyces</taxon>
    </lineage>
</organism>
<evidence type="ECO:0000256" key="3">
    <source>
        <dbReference type="SAM" id="SignalP"/>
    </source>
</evidence>
<feature type="region of interest" description="Disordered" evidence="2">
    <location>
        <begin position="29"/>
        <end position="68"/>
    </location>
</feature>
<evidence type="ECO:0000256" key="2">
    <source>
        <dbReference type="SAM" id="MobiDB-lite"/>
    </source>
</evidence>
<evidence type="ECO:0000256" key="1">
    <source>
        <dbReference type="ARBA" id="ARBA00022729"/>
    </source>
</evidence>
<name>A0A949JIW5_9ACTN</name>
<dbReference type="RefSeq" id="WP_211042733.1">
    <property type="nucleotide sequence ID" value="NZ_JAELVF020000003.1"/>
</dbReference>
<reference evidence="4" key="1">
    <citation type="submission" date="2021-06" db="EMBL/GenBank/DDBJ databases">
        <title>Sequencing of actinobacteria type strains.</title>
        <authorList>
            <person name="Nguyen G.-S."/>
            <person name="Wentzel A."/>
        </authorList>
    </citation>
    <scope>NUCLEOTIDE SEQUENCE</scope>
    <source>
        <strain evidence="4">P38-E01</strain>
    </source>
</reference>
<dbReference type="AlphaFoldDB" id="A0A949JIW5"/>
<feature type="compositionally biased region" description="Basic and acidic residues" evidence="2">
    <location>
        <begin position="113"/>
        <end position="122"/>
    </location>
</feature>
<sequence length="404" mass="42666">MPSIRRSSRRRPALAAAAVVAALAVTATACGPGDDEAGSSPDASSSAGSDTSQGKGGDEFDLNLPKDLPTSLQDLEKWKDGGWENWDKKDWLRDAADFVNPYIKDLWKPDRMQDAQDATKDVTEEEVAAASGPQDDPEPRPVQASKVKTPYHKHAAPVGKLFFDSPEGPSVCSGTVVKDPRNPGKSNLVATAGHCVHGGKGKGWYRNIVFVPSYNDLGRPANQVGSGSAHEVYPYKQWWATWAQTTGYWIDRGDGVDGARGASQDFAVVQVKAEDGSAKSVEETVGAALEINFNAPTPKQQTGLTSYGYPAAPPYDGALMHRCTARPGQLTTDPSQPALYRIGCTMTGGTSGGGILANGDGGKAQLVSVNSIGPRPATWLAGPYLGTEAKGVFDAISKRHAGKN</sequence>
<evidence type="ECO:0000313" key="5">
    <source>
        <dbReference type="Proteomes" id="UP000694501"/>
    </source>
</evidence>
<protein>
    <recommendedName>
        <fullName evidence="6">V8-like Glu-specific endopeptidase</fullName>
    </recommendedName>
</protein>
<dbReference type="EMBL" id="JAELVF020000003">
    <property type="protein sequence ID" value="MBU7600297.1"/>
    <property type="molecule type" value="Genomic_DNA"/>
</dbReference>
<feature type="signal peptide" evidence="3">
    <location>
        <begin position="1"/>
        <end position="29"/>
    </location>
</feature>
<dbReference type="InterPro" id="IPR009003">
    <property type="entry name" value="Peptidase_S1_PA"/>
</dbReference>
<keyword evidence="5" id="KW-1185">Reference proteome</keyword>
<dbReference type="Gene3D" id="2.40.10.10">
    <property type="entry name" value="Trypsin-like serine proteases"/>
    <property type="match status" value="2"/>
</dbReference>
<dbReference type="SUPFAM" id="SSF50494">
    <property type="entry name" value="Trypsin-like serine proteases"/>
    <property type="match status" value="1"/>
</dbReference>
<evidence type="ECO:0000313" key="4">
    <source>
        <dbReference type="EMBL" id="MBU7600297.1"/>
    </source>
</evidence>
<dbReference type="InterPro" id="IPR043504">
    <property type="entry name" value="Peptidase_S1_PA_chymotrypsin"/>
</dbReference>
<dbReference type="PANTHER" id="PTHR15462">
    <property type="entry name" value="SERINE PROTEASE"/>
    <property type="match status" value="1"/>
</dbReference>
<dbReference type="Proteomes" id="UP000694501">
    <property type="component" value="Unassembled WGS sequence"/>
</dbReference>
<comment type="caution">
    <text evidence="4">The sequence shown here is derived from an EMBL/GenBank/DDBJ whole genome shotgun (WGS) entry which is preliminary data.</text>
</comment>
<dbReference type="InterPro" id="IPR050966">
    <property type="entry name" value="Glutamyl_endopeptidase"/>
</dbReference>